<evidence type="ECO:0000256" key="9">
    <source>
        <dbReference type="RuleBase" id="RU363032"/>
    </source>
</evidence>
<accession>A0AA95EXB1</accession>
<feature type="transmembrane region" description="Helical" evidence="9">
    <location>
        <begin position="240"/>
        <end position="261"/>
    </location>
</feature>
<comment type="subcellular location">
    <subcellularLocation>
        <location evidence="1 9">Cell membrane</location>
        <topology evidence="1 9">Multi-pass membrane protein</topology>
    </subcellularLocation>
</comment>
<dbReference type="GO" id="GO:1990060">
    <property type="term" value="C:maltose transport complex"/>
    <property type="evidence" value="ECO:0007669"/>
    <property type="project" value="TreeGrafter"/>
</dbReference>
<gene>
    <name evidence="12" type="ORF">P0Y55_03635</name>
</gene>
<evidence type="ECO:0000256" key="8">
    <source>
        <dbReference type="ARBA" id="ARBA00023136"/>
    </source>
</evidence>
<feature type="transmembrane region" description="Helical" evidence="9">
    <location>
        <begin position="287"/>
        <end position="313"/>
    </location>
</feature>
<organism evidence="12 13">
    <name type="scientific">Candidatus Cohnella colombiensis</name>
    <dbReference type="NCBI Taxonomy" id="3121368"/>
    <lineage>
        <taxon>Bacteria</taxon>
        <taxon>Bacillati</taxon>
        <taxon>Bacillota</taxon>
        <taxon>Bacilli</taxon>
        <taxon>Bacillales</taxon>
        <taxon>Paenibacillaceae</taxon>
        <taxon>Cohnella</taxon>
    </lineage>
</organism>
<evidence type="ECO:0000256" key="5">
    <source>
        <dbReference type="ARBA" id="ARBA00022597"/>
    </source>
</evidence>
<comment type="function">
    <text evidence="10">Part of the ABC transporter complex MalEFGK involved in maltose/maltodextrin import. Probably responsible for the translocation of the substrate across the membrane.</text>
</comment>
<feature type="transmembrane region" description="Helical" evidence="9">
    <location>
        <begin position="206"/>
        <end position="228"/>
    </location>
</feature>
<dbReference type="GO" id="GO:0015423">
    <property type="term" value="F:ABC-type maltose transporter activity"/>
    <property type="evidence" value="ECO:0007669"/>
    <property type="project" value="TreeGrafter"/>
</dbReference>
<evidence type="ECO:0000256" key="4">
    <source>
        <dbReference type="ARBA" id="ARBA00022475"/>
    </source>
</evidence>
<keyword evidence="6 9" id="KW-0812">Transmembrane</keyword>
<feature type="transmembrane region" description="Helical" evidence="9">
    <location>
        <begin position="80"/>
        <end position="102"/>
    </location>
</feature>
<evidence type="ECO:0000259" key="11">
    <source>
        <dbReference type="PROSITE" id="PS50928"/>
    </source>
</evidence>
<keyword evidence="13" id="KW-1185">Reference proteome</keyword>
<dbReference type="CDD" id="cd06261">
    <property type="entry name" value="TM_PBP2"/>
    <property type="match status" value="1"/>
</dbReference>
<comment type="similarity">
    <text evidence="2 10">Belongs to the binding-protein-dependent transport system permease family. MalFG subfamily.</text>
</comment>
<dbReference type="Pfam" id="PF00528">
    <property type="entry name" value="BPD_transp_1"/>
    <property type="match status" value="1"/>
</dbReference>
<reference evidence="12" key="1">
    <citation type="submission" date="2023-03" db="EMBL/GenBank/DDBJ databases">
        <title>Andean soil-derived lignocellulolytic bacterial consortium as a source of novel taxa and putative plastic-active enzymes.</title>
        <authorList>
            <person name="Diaz-Garcia L."/>
            <person name="Chuvochina M."/>
            <person name="Feuerriegel G."/>
            <person name="Bunk B."/>
            <person name="Sproer C."/>
            <person name="Streit W.R."/>
            <person name="Rodriguez L.M."/>
            <person name="Overmann J."/>
            <person name="Jimenez D.J."/>
        </authorList>
    </citation>
    <scope>NUCLEOTIDE SEQUENCE</scope>
    <source>
        <strain evidence="12">MAG 2441</strain>
    </source>
</reference>
<dbReference type="EMBL" id="CP119317">
    <property type="protein sequence ID" value="WEK55168.1"/>
    <property type="molecule type" value="Genomic_DNA"/>
</dbReference>
<keyword evidence="7 9" id="KW-1133">Transmembrane helix</keyword>
<keyword evidence="4 10" id="KW-1003">Cell membrane</keyword>
<dbReference type="Proteomes" id="UP001178662">
    <property type="component" value="Chromosome"/>
</dbReference>
<evidence type="ECO:0000256" key="10">
    <source>
        <dbReference type="RuleBase" id="RU367050"/>
    </source>
</evidence>
<evidence type="ECO:0000313" key="12">
    <source>
        <dbReference type="EMBL" id="WEK55168.1"/>
    </source>
</evidence>
<proteinExistence type="inferred from homology"/>
<dbReference type="InterPro" id="IPR000515">
    <property type="entry name" value="MetI-like"/>
</dbReference>
<feature type="transmembrane region" description="Helical" evidence="9">
    <location>
        <begin position="333"/>
        <end position="356"/>
    </location>
</feature>
<evidence type="ECO:0000256" key="7">
    <source>
        <dbReference type="ARBA" id="ARBA00022989"/>
    </source>
</evidence>
<evidence type="ECO:0000256" key="1">
    <source>
        <dbReference type="ARBA" id="ARBA00004651"/>
    </source>
</evidence>
<protein>
    <recommendedName>
        <fullName evidence="10">Maltose/maltodextrin transport system permease protein</fullName>
    </recommendedName>
</protein>
<feature type="transmembrane region" description="Helical" evidence="9">
    <location>
        <begin position="26"/>
        <end position="44"/>
    </location>
</feature>
<evidence type="ECO:0000256" key="2">
    <source>
        <dbReference type="ARBA" id="ARBA00009047"/>
    </source>
</evidence>
<keyword evidence="3 9" id="KW-0813">Transport</keyword>
<feature type="transmembrane region" description="Helical" evidence="9">
    <location>
        <begin position="138"/>
        <end position="163"/>
    </location>
</feature>
<dbReference type="PANTHER" id="PTHR47314">
    <property type="entry name" value="MALTOSE/MALTODEXTRIN TRANSPORT SYSTEM PERMEASE PROTEIN MALF"/>
    <property type="match status" value="1"/>
</dbReference>
<evidence type="ECO:0000313" key="13">
    <source>
        <dbReference type="Proteomes" id="UP001178662"/>
    </source>
</evidence>
<dbReference type="PANTHER" id="PTHR47314:SF1">
    <property type="entry name" value="MALTOSE_MALTODEXTRIN TRANSPORT SYSTEM PERMEASE PROTEIN MALF"/>
    <property type="match status" value="1"/>
</dbReference>
<dbReference type="PROSITE" id="PS50928">
    <property type="entry name" value="ABC_TM1"/>
    <property type="match status" value="1"/>
</dbReference>
<dbReference type="Gene3D" id="1.10.3720.10">
    <property type="entry name" value="MetI-like"/>
    <property type="match status" value="1"/>
</dbReference>
<evidence type="ECO:0000256" key="6">
    <source>
        <dbReference type="ARBA" id="ARBA00022692"/>
    </source>
</evidence>
<keyword evidence="5 10" id="KW-0762">Sugar transport</keyword>
<evidence type="ECO:0000256" key="3">
    <source>
        <dbReference type="ARBA" id="ARBA00022448"/>
    </source>
</evidence>
<dbReference type="GO" id="GO:0042956">
    <property type="term" value="P:maltodextrin transmembrane transport"/>
    <property type="evidence" value="ECO:0007669"/>
    <property type="project" value="TreeGrafter"/>
</dbReference>
<dbReference type="SUPFAM" id="SSF161098">
    <property type="entry name" value="MetI-like"/>
    <property type="match status" value="1"/>
</dbReference>
<feature type="transmembrane region" description="Helical" evidence="9">
    <location>
        <begin position="401"/>
        <end position="421"/>
    </location>
</feature>
<name>A0AA95EXB1_9BACL</name>
<dbReference type="AlphaFoldDB" id="A0AA95EXB1"/>
<dbReference type="InterPro" id="IPR035906">
    <property type="entry name" value="MetI-like_sf"/>
</dbReference>
<sequence>MTRHSTPATMLSVLFMGMGQWYNRQFMKGLLFIAVELFGIYWIVTRLGNSIAGLISLGHTPRTMVKVDKVYQMVDGDHSIFLMVEGLISLLVVFIFVALYVLNIRDAWATAKARDSGVEPHVFKVTLKNIGNRYFPHLILFLPLTASLMLLVMPIIFTILIAFTDFAAPNLPPAKLVHWVGFEVFNKLTYLGTWSKTLFGVATWTVFWAIVTTITTYLLGTVVAVLIAQKGIRWKKMWRTLLIIPFAVPNLVSLLVFRNLLNSEFGPINQYLEWMGLSGLPWLSDPFWARFTVITVNLWLSFPLIMILVTGVLTTIPKDLYEAAEVDGASRFFTFRAITLPLVLFSTAPIFIAQFASNFNNFNVIFLLTNGNPIMPDYVYAGGTDLLVTWLYKLTLINNQYNFASVLSILIFLVVASLSIINYRNTQAFKEEDMIQ</sequence>
<feature type="domain" description="ABC transmembrane type-1" evidence="11">
    <location>
        <begin position="202"/>
        <end position="422"/>
    </location>
</feature>
<keyword evidence="8 9" id="KW-0472">Membrane</keyword>